<dbReference type="AlphaFoldDB" id="A0A2T5INN7"/>
<protein>
    <submittedName>
        <fullName evidence="1">Uncharacterized protein</fullName>
    </submittedName>
</protein>
<organism evidence="1 2">
    <name type="scientific">Trichococcus patagoniensis</name>
    <dbReference type="NCBI Taxonomy" id="382641"/>
    <lineage>
        <taxon>Bacteria</taxon>
        <taxon>Bacillati</taxon>
        <taxon>Bacillota</taxon>
        <taxon>Bacilli</taxon>
        <taxon>Lactobacillales</taxon>
        <taxon>Carnobacteriaceae</taxon>
        <taxon>Trichococcus</taxon>
    </lineage>
</organism>
<sequence>MSKYNKKKGFSLTYEKVPSFFISVLLIFGGTLPSSGERRFRRSSPNILTAFSDESGLVGVQTESYRQTPASGSLTGAEVRLRGSVSLTNPI</sequence>
<proteinExistence type="predicted"/>
<evidence type="ECO:0000313" key="2">
    <source>
        <dbReference type="Proteomes" id="UP000244161"/>
    </source>
</evidence>
<gene>
    <name evidence="1" type="ORF">C8U37_10456</name>
</gene>
<comment type="caution">
    <text evidence="1">The sequence shown here is derived from an EMBL/GenBank/DDBJ whole genome shotgun (WGS) entry which is preliminary data.</text>
</comment>
<dbReference type="EMBL" id="QAOM01000004">
    <property type="protein sequence ID" value="PTQ85419.1"/>
    <property type="molecule type" value="Genomic_DNA"/>
</dbReference>
<accession>A0A2T5INN7</accession>
<evidence type="ECO:0000313" key="1">
    <source>
        <dbReference type="EMBL" id="PTQ85419.1"/>
    </source>
</evidence>
<dbReference type="Proteomes" id="UP000244161">
    <property type="component" value="Unassembled WGS sequence"/>
</dbReference>
<reference evidence="1 2" key="1">
    <citation type="submission" date="2018-04" db="EMBL/GenBank/DDBJ databases">
        <title>Genomic Encyclopedia of Archaeal and Bacterial Type Strains, Phase II (KMG-II): from individual species to whole genera.</title>
        <authorList>
            <person name="Goeker M."/>
        </authorList>
    </citation>
    <scope>NUCLEOTIDE SEQUENCE [LARGE SCALE GENOMIC DNA]</scope>
    <source>
        <strain evidence="1 2">DSM 18806</strain>
    </source>
</reference>
<name>A0A2T5INN7_9LACT</name>
<keyword evidence="2" id="KW-1185">Reference proteome</keyword>